<feature type="domain" description="Type II secretion system protein GspF" evidence="8">
    <location>
        <begin position="219"/>
        <end position="341"/>
    </location>
</feature>
<name>A0ABR6TLZ8_9FIRM</name>
<feature type="domain" description="Type II secretion system protein GspF" evidence="8">
    <location>
        <begin position="18"/>
        <end position="138"/>
    </location>
</feature>
<comment type="subcellular location">
    <subcellularLocation>
        <location evidence="1">Cell membrane</location>
        <topology evidence="1">Multi-pass membrane protein</topology>
    </subcellularLocation>
</comment>
<dbReference type="RefSeq" id="WP_185624192.1">
    <property type="nucleotide sequence ID" value="NZ_JABGBW010000003.1"/>
</dbReference>
<dbReference type="Proteomes" id="UP000713904">
    <property type="component" value="Unassembled WGS sequence"/>
</dbReference>
<gene>
    <name evidence="9" type="ORF">HLB29_05660</name>
</gene>
<feature type="transmembrane region" description="Helical" evidence="7">
    <location>
        <begin position="169"/>
        <end position="187"/>
    </location>
</feature>
<protein>
    <submittedName>
        <fullName evidence="9">Type II secretion system F family protein</fullName>
    </submittedName>
</protein>
<comment type="similarity">
    <text evidence="2">Belongs to the GSP F family.</text>
</comment>
<evidence type="ECO:0000313" key="9">
    <source>
        <dbReference type="EMBL" id="MBC2576168.1"/>
    </source>
</evidence>
<evidence type="ECO:0000259" key="8">
    <source>
        <dbReference type="Pfam" id="PF00482"/>
    </source>
</evidence>
<feature type="transmembrane region" description="Helical" evidence="7">
    <location>
        <begin position="76"/>
        <end position="94"/>
    </location>
</feature>
<comment type="caution">
    <text evidence="9">The sequence shown here is derived from an EMBL/GenBank/DDBJ whole genome shotgun (WGS) entry which is preliminary data.</text>
</comment>
<evidence type="ECO:0000256" key="1">
    <source>
        <dbReference type="ARBA" id="ARBA00004651"/>
    </source>
</evidence>
<accession>A0ABR6TLZ8</accession>
<sequence length="350" mass="39413">MKNLFGKKLKEKEIMTICRQISNMSASGCDFITIFSVLINASTVNMSKVLSLVKKNIEKGRNLTQSFAMTNSFSNFFLSMVYAGEVSGNIDFVFNEMSNYYDRECKLKSKLIGALTYPLLVVIVSIVAFNFIMIFVVPNFKMAFNMDNDNLPLYTLIVFKISEFLRRNLIILAILITLIAISLYSLLKDNAKFKENIDERILKLPVVGKIYTLILTDKFSRTMSILMKSGVNIGEAIDISTRVIDNVYVSSKMKFAKQSIESGSNISVSLKKTSLFPELFISMIFSGEISGKFDESLYLAGVYYSNELDIKLEQYIKLIEPIMIVIVGILVGLTMIAILSPMFDMISSIS</sequence>
<dbReference type="Pfam" id="PF00482">
    <property type="entry name" value="T2SSF"/>
    <property type="match status" value="2"/>
</dbReference>
<reference evidence="9 10" key="1">
    <citation type="submission" date="2020-05" db="EMBL/GenBank/DDBJ databases">
        <title>Draft genome of xy-202 and genomic insight in genome of the genus Peptostreptococcus.</title>
        <authorList>
            <person name="Zhang Z."/>
        </authorList>
    </citation>
    <scope>NUCLEOTIDE SEQUENCE [LARGE SCALE GENOMIC DNA]</scope>
    <source>
        <strain evidence="9 10">DSM 27025</strain>
    </source>
</reference>
<keyword evidence="3" id="KW-1003">Cell membrane</keyword>
<organism evidence="9 10">
    <name type="scientific">Peptostreptococcus canis</name>
    <dbReference type="NCBI Taxonomy" id="1159213"/>
    <lineage>
        <taxon>Bacteria</taxon>
        <taxon>Bacillati</taxon>
        <taxon>Bacillota</taxon>
        <taxon>Clostridia</taxon>
        <taxon>Peptostreptococcales</taxon>
        <taxon>Peptostreptococcaceae</taxon>
        <taxon>Peptostreptococcus</taxon>
    </lineage>
</organism>
<feature type="transmembrane region" description="Helical" evidence="7">
    <location>
        <begin position="115"/>
        <end position="137"/>
    </location>
</feature>
<dbReference type="EMBL" id="JABGBW010000003">
    <property type="protein sequence ID" value="MBC2576168.1"/>
    <property type="molecule type" value="Genomic_DNA"/>
</dbReference>
<evidence type="ECO:0000256" key="7">
    <source>
        <dbReference type="SAM" id="Phobius"/>
    </source>
</evidence>
<feature type="transmembrane region" description="Helical" evidence="7">
    <location>
        <begin position="322"/>
        <end position="343"/>
    </location>
</feature>
<proteinExistence type="inferred from homology"/>
<keyword evidence="4 7" id="KW-0812">Transmembrane</keyword>
<keyword evidence="10" id="KW-1185">Reference proteome</keyword>
<dbReference type="Gene3D" id="1.20.81.30">
    <property type="entry name" value="Type II secretion system (T2SS), domain F"/>
    <property type="match status" value="2"/>
</dbReference>
<evidence type="ECO:0000256" key="4">
    <source>
        <dbReference type="ARBA" id="ARBA00022692"/>
    </source>
</evidence>
<dbReference type="InterPro" id="IPR018076">
    <property type="entry name" value="T2SS_GspF_dom"/>
</dbReference>
<dbReference type="PANTHER" id="PTHR30012:SF0">
    <property type="entry name" value="TYPE II SECRETION SYSTEM PROTEIN F-RELATED"/>
    <property type="match status" value="1"/>
</dbReference>
<evidence type="ECO:0000256" key="5">
    <source>
        <dbReference type="ARBA" id="ARBA00022989"/>
    </source>
</evidence>
<dbReference type="InterPro" id="IPR003004">
    <property type="entry name" value="GspF/PilC"/>
</dbReference>
<dbReference type="PRINTS" id="PR00812">
    <property type="entry name" value="BCTERIALGSPF"/>
</dbReference>
<evidence type="ECO:0000256" key="2">
    <source>
        <dbReference type="ARBA" id="ARBA00005745"/>
    </source>
</evidence>
<dbReference type="PANTHER" id="PTHR30012">
    <property type="entry name" value="GENERAL SECRETION PATHWAY PROTEIN"/>
    <property type="match status" value="1"/>
</dbReference>
<keyword evidence="6 7" id="KW-0472">Membrane</keyword>
<evidence type="ECO:0000256" key="6">
    <source>
        <dbReference type="ARBA" id="ARBA00023136"/>
    </source>
</evidence>
<feature type="transmembrane region" description="Helical" evidence="7">
    <location>
        <begin position="21"/>
        <end position="41"/>
    </location>
</feature>
<evidence type="ECO:0000256" key="3">
    <source>
        <dbReference type="ARBA" id="ARBA00022475"/>
    </source>
</evidence>
<keyword evidence="5 7" id="KW-1133">Transmembrane helix</keyword>
<evidence type="ECO:0000313" key="10">
    <source>
        <dbReference type="Proteomes" id="UP000713904"/>
    </source>
</evidence>
<dbReference type="InterPro" id="IPR042094">
    <property type="entry name" value="T2SS_GspF_sf"/>
</dbReference>